<evidence type="ECO:0000313" key="2">
    <source>
        <dbReference type="EMBL" id="NBE07916.1"/>
    </source>
</evidence>
<sequence>MSAIAIIILQKANRISQLLEEQLGVNGTSLEARLGRAGRMLPAEVRQAGWRIVMAERKARVGDMTEIDEYSFDDDYRTCLRHLQAITPGLPPVRSALQSGLTLVLSGLLIYVGLAFAGVI</sequence>
<keyword evidence="1" id="KW-0472">Membrane</keyword>
<name>A0ABW9Y758_9RHOB</name>
<proteinExistence type="predicted"/>
<gene>
    <name evidence="2" type="ORF">GU920_10235</name>
</gene>
<reference evidence="3" key="1">
    <citation type="submission" date="2020-01" db="EMBL/GenBank/DDBJ databases">
        <title>Sphingomonas sp. strain CSW-10.</title>
        <authorList>
            <person name="Chen W.-M."/>
        </authorList>
    </citation>
    <scope>NUCLEOTIDE SEQUENCE [LARGE SCALE GENOMIC DNA]</scope>
    <source>
        <strain evidence="3">CCP-1</strain>
    </source>
</reference>
<keyword evidence="1" id="KW-0812">Transmembrane</keyword>
<dbReference type="RefSeq" id="WP_161766921.1">
    <property type="nucleotide sequence ID" value="NZ_JAAATW010000002.1"/>
</dbReference>
<dbReference type="EMBL" id="JAAATW010000002">
    <property type="protein sequence ID" value="NBE07916.1"/>
    <property type="molecule type" value="Genomic_DNA"/>
</dbReference>
<keyword evidence="1" id="KW-1133">Transmembrane helix</keyword>
<accession>A0ABW9Y758</accession>
<organism evidence="2 3">
    <name type="scientific">Paragemmobacter ruber</name>
    <dbReference type="NCBI Taxonomy" id="1985673"/>
    <lineage>
        <taxon>Bacteria</taxon>
        <taxon>Pseudomonadati</taxon>
        <taxon>Pseudomonadota</taxon>
        <taxon>Alphaproteobacteria</taxon>
        <taxon>Rhodobacterales</taxon>
        <taxon>Paracoccaceae</taxon>
        <taxon>Paragemmobacter</taxon>
    </lineage>
</organism>
<feature type="transmembrane region" description="Helical" evidence="1">
    <location>
        <begin position="100"/>
        <end position="119"/>
    </location>
</feature>
<dbReference type="Proteomes" id="UP001517376">
    <property type="component" value="Unassembled WGS sequence"/>
</dbReference>
<keyword evidence="3" id="KW-1185">Reference proteome</keyword>
<protein>
    <submittedName>
        <fullName evidence="2">Uncharacterized protein</fullName>
    </submittedName>
</protein>
<comment type="caution">
    <text evidence="2">The sequence shown here is derived from an EMBL/GenBank/DDBJ whole genome shotgun (WGS) entry which is preliminary data.</text>
</comment>
<evidence type="ECO:0000256" key="1">
    <source>
        <dbReference type="SAM" id="Phobius"/>
    </source>
</evidence>
<evidence type="ECO:0000313" key="3">
    <source>
        <dbReference type="Proteomes" id="UP001517376"/>
    </source>
</evidence>